<feature type="signal peptide" evidence="1">
    <location>
        <begin position="1"/>
        <end position="20"/>
    </location>
</feature>
<accession>A0ABQ6F9L8</accession>
<gene>
    <name evidence="2" type="ORF">GCM10007933_17270</name>
</gene>
<reference evidence="3" key="1">
    <citation type="journal article" date="2019" name="Int. J. Syst. Evol. Microbiol.">
        <title>The Global Catalogue of Microorganisms (GCM) 10K type strain sequencing project: providing services to taxonomists for standard genome sequencing and annotation.</title>
        <authorList>
            <consortium name="The Broad Institute Genomics Platform"/>
            <consortium name="The Broad Institute Genome Sequencing Center for Infectious Disease"/>
            <person name="Wu L."/>
            <person name="Ma J."/>
        </authorList>
    </citation>
    <scope>NUCLEOTIDE SEQUENCE [LARGE SCALE GENOMIC DNA]</scope>
    <source>
        <strain evidence="3">NBRC 102407</strain>
    </source>
</reference>
<keyword evidence="1" id="KW-0732">Signal</keyword>
<comment type="caution">
    <text evidence="2">The sequence shown here is derived from an EMBL/GenBank/DDBJ whole genome shotgun (WGS) entry which is preliminary data.</text>
</comment>
<evidence type="ECO:0000256" key="1">
    <source>
        <dbReference type="SAM" id="SignalP"/>
    </source>
</evidence>
<proteinExistence type="predicted"/>
<feature type="chain" id="PRO_5045119779" description="Secreted protein" evidence="1">
    <location>
        <begin position="21"/>
        <end position="346"/>
    </location>
</feature>
<evidence type="ECO:0000313" key="2">
    <source>
        <dbReference type="EMBL" id="GLT22268.1"/>
    </source>
</evidence>
<evidence type="ECO:0008006" key="4">
    <source>
        <dbReference type="Google" id="ProtNLM"/>
    </source>
</evidence>
<dbReference type="Proteomes" id="UP001157167">
    <property type="component" value="Unassembled WGS sequence"/>
</dbReference>
<organism evidence="2 3">
    <name type="scientific">Zoogloea oryzae</name>
    <dbReference type="NCBI Taxonomy" id="310767"/>
    <lineage>
        <taxon>Bacteria</taxon>
        <taxon>Pseudomonadati</taxon>
        <taxon>Pseudomonadota</taxon>
        <taxon>Betaproteobacteria</taxon>
        <taxon>Rhodocyclales</taxon>
        <taxon>Zoogloeaceae</taxon>
        <taxon>Zoogloea</taxon>
    </lineage>
</organism>
<keyword evidence="3" id="KW-1185">Reference proteome</keyword>
<dbReference type="EMBL" id="BSPX01000021">
    <property type="protein sequence ID" value="GLT22268.1"/>
    <property type="molecule type" value="Genomic_DNA"/>
</dbReference>
<dbReference type="RefSeq" id="WP_284187587.1">
    <property type="nucleotide sequence ID" value="NZ_BSPX01000021.1"/>
</dbReference>
<evidence type="ECO:0000313" key="3">
    <source>
        <dbReference type="Proteomes" id="UP001157167"/>
    </source>
</evidence>
<sequence>MIPRRLAALVLVGASFGAIAADSGPLPGEIVTRIGQVAAIPADQRKVPGFAGAWRPAAAQDKVVERIAALAARATPACRDIHVTATRQASPDLIETRPVRVHHALERWTADLCGTPRDYDVWYRYEPNASRLVVTESATDDFQAELDPPLRRLRELAAQRRTEESAGGVRWLNLPLPPDTVPATTQAAPAGKPGPWSADFVPLGESIREWTQLVSVQGLPRIAGSGQARALLEGMQAARARACDVPAGPVVPVQAGDKAEGETLKTVLVCPQVPGTNFAEMAVIKAIEGPDQIYLIQRTWRLPAGDADKVRADSREAQATADAFIDKVRLCNPATDTRACPAPFPR</sequence>
<protein>
    <recommendedName>
        <fullName evidence="4">Secreted protein</fullName>
    </recommendedName>
</protein>
<name>A0ABQ6F9L8_9RHOO</name>